<name>A0A251NQV1_PRUPE</name>
<evidence type="ECO:0000313" key="2">
    <source>
        <dbReference type="Proteomes" id="UP000006882"/>
    </source>
</evidence>
<reference evidence="1 2" key="1">
    <citation type="journal article" date="2013" name="Nat. Genet.">
        <title>The high-quality draft genome of peach (Prunus persica) identifies unique patterns of genetic diversity, domestication and genome evolution.</title>
        <authorList>
            <consortium name="International Peach Genome Initiative"/>
            <person name="Verde I."/>
            <person name="Abbott A.G."/>
            <person name="Scalabrin S."/>
            <person name="Jung S."/>
            <person name="Shu S."/>
            <person name="Marroni F."/>
            <person name="Zhebentyayeva T."/>
            <person name="Dettori M.T."/>
            <person name="Grimwood J."/>
            <person name="Cattonaro F."/>
            <person name="Zuccolo A."/>
            <person name="Rossini L."/>
            <person name="Jenkins J."/>
            <person name="Vendramin E."/>
            <person name="Meisel L.A."/>
            <person name="Decroocq V."/>
            <person name="Sosinski B."/>
            <person name="Prochnik S."/>
            <person name="Mitros T."/>
            <person name="Policriti A."/>
            <person name="Cipriani G."/>
            <person name="Dondini L."/>
            <person name="Ficklin S."/>
            <person name="Goodstein D.M."/>
            <person name="Xuan P."/>
            <person name="Del Fabbro C."/>
            <person name="Aramini V."/>
            <person name="Copetti D."/>
            <person name="Gonzalez S."/>
            <person name="Horner D.S."/>
            <person name="Falchi R."/>
            <person name="Lucas S."/>
            <person name="Mica E."/>
            <person name="Maldonado J."/>
            <person name="Lazzari B."/>
            <person name="Bielenberg D."/>
            <person name="Pirona R."/>
            <person name="Miculan M."/>
            <person name="Barakat A."/>
            <person name="Testolin R."/>
            <person name="Stella A."/>
            <person name="Tartarini S."/>
            <person name="Tonutti P."/>
            <person name="Arus P."/>
            <person name="Orellana A."/>
            <person name="Wells C."/>
            <person name="Main D."/>
            <person name="Vizzotto G."/>
            <person name="Silva H."/>
            <person name="Salamini F."/>
            <person name="Schmutz J."/>
            <person name="Morgante M."/>
            <person name="Rokhsar D.S."/>
        </authorList>
    </citation>
    <scope>NUCLEOTIDE SEQUENCE [LARGE SCALE GENOMIC DNA]</scope>
    <source>
        <strain evidence="2">cv. Nemared</strain>
    </source>
</reference>
<dbReference type="Proteomes" id="UP000006882">
    <property type="component" value="Chromosome G6"/>
</dbReference>
<gene>
    <name evidence="1" type="ORF">PRUPE_6G150300</name>
</gene>
<accession>A0A251NQV1</accession>
<sequence length="69" mass="7685">MVHENSVVNLFSFPTLPFSATNSKPQQHSQSHLQAFGKNNTHLALLQNPNNIVCLVVTIFCHKLKTPTT</sequence>
<keyword evidence="2" id="KW-1185">Reference proteome</keyword>
<dbReference type="AlphaFoldDB" id="A0A251NQV1"/>
<proteinExistence type="predicted"/>
<dbReference type="EMBL" id="CM007656">
    <property type="protein sequence ID" value="ONI01638.1"/>
    <property type="molecule type" value="Genomic_DNA"/>
</dbReference>
<evidence type="ECO:0000313" key="1">
    <source>
        <dbReference type="EMBL" id="ONI01638.1"/>
    </source>
</evidence>
<protein>
    <submittedName>
        <fullName evidence="1">Uncharacterized protein</fullName>
    </submittedName>
</protein>
<dbReference type="Gramene" id="ONI01638">
    <property type="protein sequence ID" value="ONI01638"/>
    <property type="gene ID" value="PRUPE_6G150300"/>
</dbReference>
<organism evidence="1 2">
    <name type="scientific">Prunus persica</name>
    <name type="common">Peach</name>
    <name type="synonym">Amygdalus persica</name>
    <dbReference type="NCBI Taxonomy" id="3760"/>
    <lineage>
        <taxon>Eukaryota</taxon>
        <taxon>Viridiplantae</taxon>
        <taxon>Streptophyta</taxon>
        <taxon>Embryophyta</taxon>
        <taxon>Tracheophyta</taxon>
        <taxon>Spermatophyta</taxon>
        <taxon>Magnoliopsida</taxon>
        <taxon>eudicotyledons</taxon>
        <taxon>Gunneridae</taxon>
        <taxon>Pentapetalae</taxon>
        <taxon>rosids</taxon>
        <taxon>fabids</taxon>
        <taxon>Rosales</taxon>
        <taxon>Rosaceae</taxon>
        <taxon>Amygdaloideae</taxon>
        <taxon>Amygdaleae</taxon>
        <taxon>Prunus</taxon>
    </lineage>
</organism>